<dbReference type="Pfam" id="PF08755">
    <property type="entry name" value="YccV-like"/>
    <property type="match status" value="1"/>
</dbReference>
<evidence type="ECO:0000259" key="1">
    <source>
        <dbReference type="SMART" id="SM00992"/>
    </source>
</evidence>
<protein>
    <recommendedName>
        <fullName evidence="1">Hemimethylated DNA-binding domain-containing protein</fullName>
    </recommendedName>
</protein>
<dbReference type="RefSeq" id="XP_005849519.1">
    <property type="nucleotide sequence ID" value="XM_005849457.1"/>
</dbReference>
<sequence>VIVHARYNYRGVIVGYDPICCAPDEWCQMMRVDSLPLGRNQPFYEVLVDERDRPGAQSCYVAQENVMPMRAPREVRHPLVPHFFSAFSPEEGGYVPSPLLRAAY</sequence>
<feature type="non-terminal residue" evidence="2">
    <location>
        <position position="1"/>
    </location>
</feature>
<dbReference type="AlphaFoldDB" id="E1Z8X4"/>
<evidence type="ECO:0000313" key="2">
    <source>
        <dbReference type="EMBL" id="EFN57417.1"/>
    </source>
</evidence>
<dbReference type="KEGG" id="cvr:CHLNCDRAFT_18065"/>
<dbReference type="Gene3D" id="2.30.30.390">
    <property type="entry name" value="Hemimethylated DNA-binding domain"/>
    <property type="match status" value="1"/>
</dbReference>
<dbReference type="EMBL" id="GL433839">
    <property type="protein sequence ID" value="EFN57417.1"/>
    <property type="molecule type" value="Genomic_DNA"/>
</dbReference>
<dbReference type="GO" id="GO:0003677">
    <property type="term" value="F:DNA binding"/>
    <property type="evidence" value="ECO:0007669"/>
    <property type="project" value="InterPro"/>
</dbReference>
<gene>
    <name evidence="2" type="ORF">CHLNCDRAFT_18065</name>
</gene>
<accession>E1Z8X4</accession>
<dbReference type="PANTHER" id="PTHR48439">
    <property type="entry name" value="HEMIMETHYLATED DNA-BINDING DOMAIN-CONTAINING PROTEIN"/>
    <property type="match status" value="1"/>
</dbReference>
<dbReference type="InterPro" id="IPR011722">
    <property type="entry name" value="Hemimethylated_DNA-bd_dom"/>
</dbReference>
<evidence type="ECO:0000313" key="3">
    <source>
        <dbReference type="Proteomes" id="UP000008141"/>
    </source>
</evidence>
<feature type="domain" description="Hemimethylated DNA-binding" evidence="1">
    <location>
        <begin position="1"/>
        <end position="97"/>
    </location>
</feature>
<dbReference type="InterPro" id="IPR036623">
    <property type="entry name" value="Hemimethylated_DNA-bd_sf"/>
</dbReference>
<dbReference type="OrthoDB" id="28868at2759"/>
<dbReference type="InterPro" id="IPR053189">
    <property type="entry name" value="Clp_protease_adapter_ClpF"/>
</dbReference>
<dbReference type="NCBIfam" id="TIGR02097">
    <property type="entry name" value="yccV"/>
    <property type="match status" value="1"/>
</dbReference>
<keyword evidence="3" id="KW-1185">Reference proteome</keyword>
<feature type="non-terminal residue" evidence="2">
    <location>
        <position position="104"/>
    </location>
</feature>
<dbReference type="SUPFAM" id="SSF141255">
    <property type="entry name" value="YccV-like"/>
    <property type="match status" value="1"/>
</dbReference>
<dbReference type="SMART" id="SM00992">
    <property type="entry name" value="YccV-like"/>
    <property type="match status" value="1"/>
</dbReference>
<name>E1Z8X4_CHLVA</name>
<dbReference type="Proteomes" id="UP000008141">
    <property type="component" value="Unassembled WGS sequence"/>
</dbReference>
<dbReference type="PANTHER" id="PTHR48439:SF1">
    <property type="entry name" value="HEMIMETHYLATED DNA-BINDING DOMAIN-CONTAINING PROTEIN"/>
    <property type="match status" value="1"/>
</dbReference>
<reference evidence="2 3" key="1">
    <citation type="journal article" date="2010" name="Plant Cell">
        <title>The Chlorella variabilis NC64A genome reveals adaptation to photosymbiosis, coevolution with viruses, and cryptic sex.</title>
        <authorList>
            <person name="Blanc G."/>
            <person name="Duncan G."/>
            <person name="Agarkova I."/>
            <person name="Borodovsky M."/>
            <person name="Gurnon J."/>
            <person name="Kuo A."/>
            <person name="Lindquist E."/>
            <person name="Lucas S."/>
            <person name="Pangilinan J."/>
            <person name="Polle J."/>
            <person name="Salamov A."/>
            <person name="Terry A."/>
            <person name="Yamada T."/>
            <person name="Dunigan D.D."/>
            <person name="Grigoriev I.V."/>
            <person name="Claverie J.M."/>
            <person name="Van Etten J.L."/>
        </authorList>
    </citation>
    <scope>NUCLEOTIDE SEQUENCE [LARGE SCALE GENOMIC DNA]</scope>
    <source>
        <strain evidence="2 3">NC64A</strain>
    </source>
</reference>
<proteinExistence type="predicted"/>
<dbReference type="InParanoid" id="E1Z8X4"/>
<organism evidence="3">
    <name type="scientific">Chlorella variabilis</name>
    <name type="common">Green alga</name>
    <dbReference type="NCBI Taxonomy" id="554065"/>
    <lineage>
        <taxon>Eukaryota</taxon>
        <taxon>Viridiplantae</taxon>
        <taxon>Chlorophyta</taxon>
        <taxon>core chlorophytes</taxon>
        <taxon>Trebouxiophyceae</taxon>
        <taxon>Chlorellales</taxon>
        <taxon>Chlorellaceae</taxon>
        <taxon>Chlorella clade</taxon>
        <taxon>Chlorella</taxon>
    </lineage>
</organism>
<dbReference type="GeneID" id="17356890"/>